<keyword evidence="7" id="KW-1185">Reference proteome</keyword>
<evidence type="ECO:0000256" key="5">
    <source>
        <dbReference type="SAM" id="MobiDB-lite"/>
    </source>
</evidence>
<comment type="subcellular location">
    <subcellularLocation>
        <location evidence="4">Cytoplasm</location>
    </subcellularLocation>
</comment>
<comment type="caution">
    <text evidence="4">Lacks conserved residue(s) required for the propagation of feature annotation.</text>
</comment>
<keyword evidence="4" id="KW-0963">Cytoplasm</keyword>
<keyword evidence="3 4" id="KW-0742">SOS response</keyword>
<dbReference type="EMBL" id="JAHBBD010000003">
    <property type="protein sequence ID" value="MBW3082214.1"/>
    <property type="molecule type" value="Genomic_DNA"/>
</dbReference>
<keyword evidence="4" id="KW-0547">Nucleotide-binding</keyword>
<dbReference type="HAMAP" id="MF_00365">
    <property type="entry name" value="RecF"/>
    <property type="match status" value="1"/>
</dbReference>
<evidence type="ECO:0000256" key="3">
    <source>
        <dbReference type="ARBA" id="ARBA00023236"/>
    </source>
</evidence>
<keyword evidence="4" id="KW-0238">DNA-binding</keyword>
<comment type="function">
    <text evidence="4">The RecF protein is involved in DNA metabolism; it is required for DNA replication and normal SOS inducibility. RecF binds preferentially to single-stranded, linear DNA. It also seems to bind ATP.</text>
</comment>
<keyword evidence="1 4" id="KW-0227">DNA damage</keyword>
<dbReference type="InterPro" id="IPR018078">
    <property type="entry name" value="DNA-binding_RecF_CS"/>
</dbReference>
<feature type="compositionally biased region" description="Low complexity" evidence="5">
    <location>
        <begin position="38"/>
        <end position="62"/>
    </location>
</feature>
<dbReference type="NCBIfam" id="TIGR00611">
    <property type="entry name" value="recf"/>
    <property type="match status" value="1"/>
</dbReference>
<name>A0ABS6W7Z5_9BIFI</name>
<evidence type="ECO:0000313" key="6">
    <source>
        <dbReference type="EMBL" id="MBW3082214.1"/>
    </source>
</evidence>
<dbReference type="PANTHER" id="PTHR32182">
    <property type="entry name" value="DNA REPLICATION AND REPAIR PROTEIN RECF"/>
    <property type="match status" value="1"/>
</dbReference>
<comment type="caution">
    <text evidence="6">The sequence shown here is derived from an EMBL/GenBank/DDBJ whole genome shotgun (WGS) entry which is preliminary data.</text>
</comment>
<accession>A0ABS6W7Z5</accession>
<reference evidence="6 7" key="1">
    <citation type="submission" date="2021-05" db="EMBL/GenBank/DDBJ databases">
        <title>Phylogenetic classification of ten novel species belonging to the genus Bifidobacterium comprising B. colchicus sp. nov., B. abeli sp. nov., B. bicoloris sp. nov., B. guerezis sp. nov., B. rosaliae sp. nov., B. santillanensis sp. nov., B. argentati sp. nov., B. amazzoni sp. nov., B. pluviali sp. nov., and B. pinnaculum sp. nov.</title>
        <authorList>
            <person name="Lugli G.A."/>
            <person name="Ruiz Garcia L."/>
            <person name="Margolles A."/>
            <person name="Ventura M."/>
        </authorList>
    </citation>
    <scope>NUCLEOTIDE SEQUENCE [LARGE SCALE GENOMIC DNA]</scope>
    <source>
        <strain evidence="6 7">6T3</strain>
    </source>
</reference>
<gene>
    <name evidence="4" type="primary">recF</name>
    <name evidence="6" type="ORF">KIH73_02260</name>
</gene>
<dbReference type="Proteomes" id="UP000812844">
    <property type="component" value="Unassembled WGS sequence"/>
</dbReference>
<dbReference type="PROSITE" id="PS00617">
    <property type="entry name" value="RECF_1"/>
    <property type="match status" value="1"/>
</dbReference>
<proteinExistence type="inferred from homology"/>
<evidence type="ECO:0000256" key="1">
    <source>
        <dbReference type="ARBA" id="ARBA00022763"/>
    </source>
</evidence>
<evidence type="ECO:0000313" key="7">
    <source>
        <dbReference type="Proteomes" id="UP000812844"/>
    </source>
</evidence>
<keyword evidence="4" id="KW-0067">ATP-binding</keyword>
<comment type="similarity">
    <text evidence="4">Belongs to the RecF family.</text>
</comment>
<keyword evidence="2 4" id="KW-0234">DNA repair</keyword>
<feature type="region of interest" description="Disordered" evidence="5">
    <location>
        <begin position="1"/>
        <end position="62"/>
    </location>
</feature>
<evidence type="ECO:0000256" key="4">
    <source>
        <dbReference type="HAMAP-Rule" id="MF_00365"/>
    </source>
</evidence>
<keyword evidence="4" id="KW-0235">DNA replication</keyword>
<sequence>MYGVRAATRPETADGGAPRSVSAGDGADPAAEPEPDPDGAYAGLDGGDPAADTAASAAGSEAPADASAIDAGATAVPAAADAAVSRAPAPATSDRPTAAGAGDVTVTTYEATIAARGANRARVNGGPSRYMRDIAGAIPCIAFTPEDQRLVAGDPASRRTFLNQAGALLTPGYAERLQACTHIARQRSTLLKQLGARDHAAGATDAALGGLEIWTGQFIEAGVALTRMRADIVGRLAAPFARIYGELAGDDQTAGLEYDPSFDEVLAYERPEPEISRHFQRLYPGEVARGQNLIGPNRDDLTLTLNGMPAREFASNGEMWTLALALKMALYGLVAEDRGTQPIVILDDVFAQLDESRREQILDFARRQRQVLITVAAAGDVPGLDGDGTAAHVIDVAGLKAAQERYLHPELALAALMGGDGTARR</sequence>
<protein>
    <recommendedName>
        <fullName evidence="4">DNA replication and repair protein RecF</fullName>
    </recommendedName>
</protein>
<dbReference type="PANTHER" id="PTHR32182:SF0">
    <property type="entry name" value="DNA REPLICATION AND REPAIR PROTEIN RECF"/>
    <property type="match status" value="1"/>
</dbReference>
<organism evidence="6 7">
    <name type="scientific">Bifidobacterium phasiani</name>
    <dbReference type="NCBI Taxonomy" id="2834431"/>
    <lineage>
        <taxon>Bacteria</taxon>
        <taxon>Bacillati</taxon>
        <taxon>Actinomycetota</taxon>
        <taxon>Actinomycetes</taxon>
        <taxon>Bifidobacteriales</taxon>
        <taxon>Bifidobacteriaceae</taxon>
        <taxon>Bifidobacterium</taxon>
    </lineage>
</organism>
<dbReference type="InterPro" id="IPR001238">
    <property type="entry name" value="DNA-binding_RecF"/>
</dbReference>
<evidence type="ECO:0000256" key="2">
    <source>
        <dbReference type="ARBA" id="ARBA00023204"/>
    </source>
</evidence>